<name>A0A2N9J8E0_FAGSY</name>
<evidence type="ECO:0000313" key="3">
    <source>
        <dbReference type="EMBL" id="SPD33636.1"/>
    </source>
</evidence>
<dbReference type="Pfam" id="PF10536">
    <property type="entry name" value="PMD"/>
    <property type="match status" value="1"/>
</dbReference>
<proteinExistence type="predicted"/>
<organism evidence="3">
    <name type="scientific">Fagus sylvatica</name>
    <name type="common">Beechnut</name>
    <dbReference type="NCBI Taxonomy" id="28930"/>
    <lineage>
        <taxon>Eukaryota</taxon>
        <taxon>Viridiplantae</taxon>
        <taxon>Streptophyta</taxon>
        <taxon>Embryophyta</taxon>
        <taxon>Tracheophyta</taxon>
        <taxon>Spermatophyta</taxon>
        <taxon>Magnoliopsida</taxon>
        <taxon>eudicotyledons</taxon>
        <taxon>Gunneridae</taxon>
        <taxon>Pentapetalae</taxon>
        <taxon>rosids</taxon>
        <taxon>fabids</taxon>
        <taxon>Fagales</taxon>
        <taxon>Fagaceae</taxon>
        <taxon>Fagus</taxon>
    </lineage>
</organism>
<accession>A0A2N9J8E0</accession>
<feature type="domain" description="Aminotransferase-like plant mobile" evidence="2">
    <location>
        <begin position="155"/>
        <end position="511"/>
    </location>
</feature>
<dbReference type="AlphaFoldDB" id="A0A2N9J8E0"/>
<feature type="region of interest" description="Disordered" evidence="1">
    <location>
        <begin position="1"/>
        <end position="30"/>
    </location>
</feature>
<dbReference type="EMBL" id="OIVN01006464">
    <property type="protein sequence ID" value="SPD33636.1"/>
    <property type="molecule type" value="Genomic_DNA"/>
</dbReference>
<feature type="compositionally biased region" description="Basic and acidic residues" evidence="1">
    <location>
        <begin position="616"/>
        <end position="634"/>
    </location>
</feature>
<protein>
    <recommendedName>
        <fullName evidence="2">Aminotransferase-like plant mobile domain-containing protein</fullName>
    </recommendedName>
</protein>
<dbReference type="PANTHER" id="PTHR46033:SF80">
    <property type="entry name" value="PROTEIN MAIN-LIKE 2-LIKE"/>
    <property type="match status" value="1"/>
</dbReference>
<dbReference type="InterPro" id="IPR044824">
    <property type="entry name" value="MAIN-like"/>
</dbReference>
<dbReference type="InterPro" id="IPR019557">
    <property type="entry name" value="AminoTfrase-like_pln_mobile"/>
</dbReference>
<dbReference type="GO" id="GO:0010073">
    <property type="term" value="P:meristem maintenance"/>
    <property type="evidence" value="ECO:0007669"/>
    <property type="project" value="InterPro"/>
</dbReference>
<feature type="region of interest" description="Disordered" evidence="1">
    <location>
        <begin position="894"/>
        <end position="920"/>
    </location>
</feature>
<sequence>MASSSEPLTGSAMASGDDSPNPMADAEVTTVVAIGDESIDPSRFSPVPEGDRENFVFPLLDPWYDNGGNFPSVPCAISPPPSDWEWLLKGEEVTADKVWVPPLSTISDLKIQRGDMQPVPIDFEFPCSASADWYHWVADEFLDVNFCNLLEQAGMAEAILLSRSCNMYRDTEMLRQILRRWCTSTHTFFLSWGEFTITLEDVENHWMLPVLGDMDLSAIEMSEKEMEVEQALMNRSNSRINAWSLHFAKGTDDAIRRAAFVAYWLYKCIFGEPPYYAMKSVYFRLAVKISFGHRLPLAAMFLGHLYLQLDSICADEVRGGSCHFITTCLNSSTLQTFLWERSLNYQEVGNDNGQIREKYRNMSRHILSRYPDLRVNLPLVYRWVGLRGKDPDLVPSFDFEECVIWRPYSYRYTGFSCHSVLYWFSDIASQSFELLPDDTKSLTYLSAVNPGWLPTWGSKGVEFTHYCVNRVRRQFGLDQGIPGSPSETLPRVPSVAPFLTDQAFGYWSQTISRMVIPYGGRLGICTVAMQEYWLRVAAAMADYIGQGRGSKIPLSDHHASPVETATLSPPTQTALSYADRQGLGFAEWDGPRGGWILYSIKFLPNWKESVKVMEERQKIDSKRGKGGKRIESVKGDSTPGKQESKSVAKTPSRRPKVAMDRSIIPPSELAGRSPVAPGTSKKSAAGSSKSRKKPKVGSPEGSAVDPSIAVKEVAPSAAQEESTPPSVKVVSESPGKSVASTKKPKGKAVGKSAAPASSPERESLVGSATTVREGSAVSAEEESAVPTKRKVGDEVEGSGWTPIVIEVEVSGDDDVVGTGIEVTEAGGIMADETLGTVVSDEDVLAMADDAVHETTSIMAEEASDEIHVGTADVTHADASLEIIPVMADEVLAGSAAEDSHDQDVSSVDSEETTPDEPQPLQVIPFADQRSEPPVIDPVRLGVDHPLARMTSIMEGISLFGTVPHFVKVLREENSPVILGADSLPKAPLDSQVPALEGVPTQDVDGMADVEVQGVESIPASAVSVADEVSATASSSQTRSTVETATPGKVAAFFERFEERAPNPYPDWHFWRFEGPLVAHGPFWVYQDAVPLLRRLSAKFGDFTAHFKFGAGFGGPMLCLLGSVLADMERTSFETLTESQILSWRSVAQDLIAVGFDLGFLLEHLRKVACKFFSKALANEMKIIRDQISSLQSTLAVLASYQGELMSAAAASPEVGGVASPIDGLFD</sequence>
<evidence type="ECO:0000256" key="1">
    <source>
        <dbReference type="SAM" id="MobiDB-lite"/>
    </source>
</evidence>
<gene>
    <name evidence="3" type="ORF">FSB_LOCUS61518</name>
</gene>
<feature type="region of interest" description="Disordered" evidence="1">
    <location>
        <begin position="616"/>
        <end position="795"/>
    </location>
</feature>
<dbReference type="PANTHER" id="PTHR46033">
    <property type="entry name" value="PROTEIN MAIN-LIKE 2"/>
    <property type="match status" value="1"/>
</dbReference>
<feature type="compositionally biased region" description="Polar residues" evidence="1">
    <location>
        <begin position="639"/>
        <end position="649"/>
    </location>
</feature>
<evidence type="ECO:0000259" key="2">
    <source>
        <dbReference type="Pfam" id="PF10536"/>
    </source>
</evidence>
<reference evidence="3" key="1">
    <citation type="submission" date="2018-02" db="EMBL/GenBank/DDBJ databases">
        <authorList>
            <person name="Cohen D.B."/>
            <person name="Kent A.D."/>
        </authorList>
    </citation>
    <scope>NUCLEOTIDE SEQUENCE</scope>
</reference>